<dbReference type="AlphaFoldDB" id="A0AAW0G5M8"/>
<evidence type="ECO:0000313" key="8">
    <source>
        <dbReference type="EMBL" id="KAK7688770.1"/>
    </source>
</evidence>
<name>A0AAW0G5M8_9APHY</name>
<evidence type="ECO:0000256" key="2">
    <source>
        <dbReference type="ARBA" id="ARBA00022679"/>
    </source>
</evidence>
<gene>
    <name evidence="8" type="ORF">QCA50_008309</name>
</gene>
<dbReference type="CDD" id="cd20071">
    <property type="entry name" value="SET_SMYD"/>
    <property type="match status" value="1"/>
</dbReference>
<dbReference type="Gene3D" id="6.10.140.2220">
    <property type="match status" value="1"/>
</dbReference>
<dbReference type="PROSITE" id="PS50280">
    <property type="entry name" value="SET"/>
    <property type="match status" value="1"/>
</dbReference>
<dbReference type="PANTHER" id="PTHR46402:SF2">
    <property type="entry name" value="HISTONE-LYSINE N-TRIMETHYLTRANSFERASE SMYD5"/>
    <property type="match status" value="1"/>
</dbReference>
<dbReference type="Gene3D" id="1.10.220.160">
    <property type="match status" value="1"/>
</dbReference>
<proteinExistence type="predicted"/>
<protein>
    <recommendedName>
        <fullName evidence="5">Histone-lysine N-methyltransferase SET5</fullName>
    </recommendedName>
    <alternativeName>
        <fullName evidence="4">SET domain-containing protein 5</fullName>
    </alternativeName>
</protein>
<dbReference type="Pfam" id="PF00856">
    <property type="entry name" value="SET"/>
    <property type="match status" value="1"/>
</dbReference>
<dbReference type="SMART" id="SM00317">
    <property type="entry name" value="SET"/>
    <property type="match status" value="1"/>
</dbReference>
<evidence type="ECO:0000256" key="5">
    <source>
        <dbReference type="ARBA" id="ARBA00044528"/>
    </source>
</evidence>
<dbReference type="Proteomes" id="UP001385951">
    <property type="component" value="Unassembled WGS sequence"/>
</dbReference>
<evidence type="ECO:0000259" key="7">
    <source>
        <dbReference type="PROSITE" id="PS50280"/>
    </source>
</evidence>
<evidence type="ECO:0000256" key="4">
    <source>
        <dbReference type="ARBA" id="ARBA00042380"/>
    </source>
</evidence>
<organism evidence="8 9">
    <name type="scientific">Cerrena zonata</name>
    <dbReference type="NCBI Taxonomy" id="2478898"/>
    <lineage>
        <taxon>Eukaryota</taxon>
        <taxon>Fungi</taxon>
        <taxon>Dikarya</taxon>
        <taxon>Basidiomycota</taxon>
        <taxon>Agaricomycotina</taxon>
        <taxon>Agaricomycetes</taxon>
        <taxon>Polyporales</taxon>
        <taxon>Cerrenaceae</taxon>
        <taxon>Cerrena</taxon>
    </lineage>
</organism>
<accession>A0AAW0G5M8</accession>
<keyword evidence="1" id="KW-0489">Methyltransferase</keyword>
<evidence type="ECO:0000256" key="6">
    <source>
        <dbReference type="ARBA" id="ARBA00048619"/>
    </source>
</evidence>
<keyword evidence="9" id="KW-1185">Reference proteome</keyword>
<keyword evidence="2" id="KW-0808">Transferase</keyword>
<dbReference type="GO" id="GO:0032259">
    <property type="term" value="P:methylation"/>
    <property type="evidence" value="ECO:0007669"/>
    <property type="project" value="UniProtKB-KW"/>
</dbReference>
<comment type="catalytic activity">
    <reaction evidence="6">
        <text>L-lysyl-[histone] + S-adenosyl-L-methionine = N(6)-methyl-L-lysyl-[histone] + S-adenosyl-L-homocysteine + H(+)</text>
        <dbReference type="Rhea" id="RHEA:10024"/>
        <dbReference type="Rhea" id="RHEA-COMP:9845"/>
        <dbReference type="Rhea" id="RHEA-COMP:9846"/>
        <dbReference type="ChEBI" id="CHEBI:15378"/>
        <dbReference type="ChEBI" id="CHEBI:29969"/>
        <dbReference type="ChEBI" id="CHEBI:57856"/>
        <dbReference type="ChEBI" id="CHEBI:59789"/>
        <dbReference type="ChEBI" id="CHEBI:61929"/>
    </reaction>
    <physiologicalReaction direction="left-to-right" evidence="6">
        <dbReference type="Rhea" id="RHEA:10025"/>
    </physiologicalReaction>
</comment>
<dbReference type="EMBL" id="JASBNA010000010">
    <property type="protein sequence ID" value="KAK7688770.1"/>
    <property type="molecule type" value="Genomic_DNA"/>
</dbReference>
<dbReference type="InterPro" id="IPR046341">
    <property type="entry name" value="SET_dom_sf"/>
</dbReference>
<dbReference type="SUPFAM" id="SSF82199">
    <property type="entry name" value="SET domain"/>
    <property type="match status" value="1"/>
</dbReference>
<dbReference type="InterPro" id="IPR001214">
    <property type="entry name" value="SET_dom"/>
</dbReference>
<feature type="domain" description="SET" evidence="7">
    <location>
        <begin position="92"/>
        <end position="376"/>
    </location>
</feature>
<dbReference type="PANTHER" id="PTHR46402">
    <property type="entry name" value="SET AND MYND DOMAIN-CONTAINING PROTEIN 5"/>
    <property type="match status" value="1"/>
</dbReference>
<evidence type="ECO:0000256" key="1">
    <source>
        <dbReference type="ARBA" id="ARBA00022603"/>
    </source>
</evidence>
<dbReference type="GO" id="GO:0042799">
    <property type="term" value="F:histone H4K20 methyltransferase activity"/>
    <property type="evidence" value="ECO:0007669"/>
    <property type="project" value="TreeGrafter"/>
</dbReference>
<reference evidence="8 9" key="1">
    <citation type="submission" date="2022-09" db="EMBL/GenBank/DDBJ databases">
        <authorList>
            <person name="Palmer J.M."/>
        </authorList>
    </citation>
    <scope>NUCLEOTIDE SEQUENCE [LARGE SCALE GENOMIC DNA]</scope>
    <source>
        <strain evidence="8 9">DSM 7382</strain>
    </source>
</reference>
<evidence type="ECO:0000256" key="3">
    <source>
        <dbReference type="ARBA" id="ARBA00022691"/>
    </source>
</evidence>
<dbReference type="GO" id="GO:0045814">
    <property type="term" value="P:negative regulation of gene expression, epigenetic"/>
    <property type="evidence" value="ECO:0007669"/>
    <property type="project" value="TreeGrafter"/>
</dbReference>
<sequence>MTSAQTPPENELKDVLTALRNDNPTLGVPKLHALLLATRPDWAVSEKRARKILQNEGLVLNSNTSTKQNSAKGDSFPKSKLIEALDVSRITDKVDVHYFDTKKGKGLLAKQKLTDGEVVWKEDPFVLAPEWEIFDLQMSSLSCAHCSTPLSGSSLMTNCPGLSSSPSCPAKFCSRLCLSRSAKTHPLLCRSRNPASAPLINFARKNEWMALYALTQCTARLLLDYQQDETLFKTELDVTRSFAQLGMEQRAKQGSLPGIEPDRAVWEKAHQLFVQALRDPVTEPERKKLSKILKKPIPKNLLDDIFEYESFLWGLGRMSLNLEAHGGLYILHSHLNHSCSPNISVRHLDQRTALSRITLIAKKDIQPGEELFITYVNPNLSVAERRKQLLEWGFGECNCERCTTEERDPSLNRASNGGLDDLERELKAGLGVV</sequence>
<comment type="caution">
    <text evidence="8">The sequence shown here is derived from an EMBL/GenBank/DDBJ whole genome shotgun (WGS) entry which is preliminary data.</text>
</comment>
<keyword evidence="3" id="KW-0949">S-adenosyl-L-methionine</keyword>
<dbReference type="Gene3D" id="2.170.270.10">
    <property type="entry name" value="SET domain"/>
    <property type="match status" value="1"/>
</dbReference>
<evidence type="ECO:0000313" key="9">
    <source>
        <dbReference type="Proteomes" id="UP001385951"/>
    </source>
</evidence>